<feature type="transmembrane region" description="Helical" evidence="7">
    <location>
        <begin position="121"/>
        <end position="140"/>
    </location>
</feature>
<reference evidence="9" key="1">
    <citation type="submission" date="2022-11" db="UniProtKB">
        <authorList>
            <consortium name="WormBaseParasite"/>
        </authorList>
    </citation>
    <scope>IDENTIFICATION</scope>
</reference>
<feature type="compositionally biased region" description="Basic and acidic residues" evidence="6">
    <location>
        <begin position="269"/>
        <end position="295"/>
    </location>
</feature>
<proteinExistence type="inferred from homology"/>
<evidence type="ECO:0000256" key="2">
    <source>
        <dbReference type="ARBA" id="ARBA00022692"/>
    </source>
</evidence>
<dbReference type="Proteomes" id="UP000887563">
    <property type="component" value="Unplaced"/>
</dbReference>
<keyword evidence="4 7" id="KW-0472">Membrane</keyword>
<feature type="transmembrane region" description="Helical" evidence="7">
    <location>
        <begin position="211"/>
        <end position="232"/>
    </location>
</feature>
<dbReference type="InterPro" id="IPR051085">
    <property type="entry name" value="MB_O-acyltransferase"/>
</dbReference>
<feature type="region of interest" description="Disordered" evidence="6">
    <location>
        <begin position="242"/>
        <end position="317"/>
    </location>
</feature>
<dbReference type="GO" id="GO:0016409">
    <property type="term" value="F:palmitoyltransferase activity"/>
    <property type="evidence" value="ECO:0007669"/>
    <property type="project" value="TreeGrafter"/>
</dbReference>
<dbReference type="WBParaSite" id="Minc3s00001g00021">
    <property type="protein sequence ID" value="Minc3s00001g00021"/>
    <property type="gene ID" value="Minc3s00001g00021"/>
</dbReference>
<dbReference type="Pfam" id="PF03062">
    <property type="entry name" value="MBOAT"/>
    <property type="match status" value="1"/>
</dbReference>
<dbReference type="GO" id="GO:0005783">
    <property type="term" value="C:endoplasmic reticulum"/>
    <property type="evidence" value="ECO:0007669"/>
    <property type="project" value="TreeGrafter"/>
</dbReference>
<evidence type="ECO:0000256" key="5">
    <source>
        <dbReference type="ARBA" id="ARBA00038268"/>
    </source>
</evidence>
<evidence type="ECO:0000256" key="1">
    <source>
        <dbReference type="ARBA" id="ARBA00004141"/>
    </source>
</evidence>
<evidence type="ECO:0000256" key="4">
    <source>
        <dbReference type="ARBA" id="ARBA00023136"/>
    </source>
</evidence>
<comment type="subcellular location">
    <subcellularLocation>
        <location evidence="1">Membrane</location>
        <topology evidence="1">Multi-pass membrane protein</topology>
    </subcellularLocation>
</comment>
<organism evidence="8 9">
    <name type="scientific">Meloidogyne incognita</name>
    <name type="common">Southern root-knot nematode worm</name>
    <name type="synonym">Oxyuris incognita</name>
    <dbReference type="NCBI Taxonomy" id="6306"/>
    <lineage>
        <taxon>Eukaryota</taxon>
        <taxon>Metazoa</taxon>
        <taxon>Ecdysozoa</taxon>
        <taxon>Nematoda</taxon>
        <taxon>Chromadorea</taxon>
        <taxon>Rhabditida</taxon>
        <taxon>Tylenchina</taxon>
        <taxon>Tylenchomorpha</taxon>
        <taxon>Tylenchoidea</taxon>
        <taxon>Meloidogynidae</taxon>
        <taxon>Meloidogyninae</taxon>
        <taxon>Meloidogyne</taxon>
        <taxon>Meloidogyne incognita group</taxon>
    </lineage>
</organism>
<name>A0A914KFE4_MELIC</name>
<feature type="compositionally biased region" description="Basic and acidic residues" evidence="6">
    <location>
        <begin position="242"/>
        <end position="253"/>
    </location>
</feature>
<evidence type="ECO:0000256" key="3">
    <source>
        <dbReference type="ARBA" id="ARBA00022989"/>
    </source>
</evidence>
<feature type="transmembrane region" description="Helical" evidence="7">
    <location>
        <begin position="181"/>
        <end position="199"/>
    </location>
</feature>
<feature type="transmembrane region" description="Helical" evidence="7">
    <location>
        <begin position="414"/>
        <end position="439"/>
    </location>
</feature>
<dbReference type="AlphaFoldDB" id="A0A914KFE4"/>
<feature type="transmembrane region" description="Helical" evidence="7">
    <location>
        <begin position="513"/>
        <end position="532"/>
    </location>
</feature>
<accession>A0A914KFE4</accession>
<comment type="similarity">
    <text evidence="5">Belongs to the membrane-bound acyltransferase family. HHAT subfamily.</text>
</comment>
<evidence type="ECO:0000256" key="6">
    <source>
        <dbReference type="SAM" id="MobiDB-lite"/>
    </source>
</evidence>
<evidence type="ECO:0000256" key="7">
    <source>
        <dbReference type="SAM" id="Phobius"/>
    </source>
</evidence>
<feature type="transmembrane region" description="Helical" evidence="7">
    <location>
        <begin position="594"/>
        <end position="613"/>
    </location>
</feature>
<evidence type="ECO:0000313" key="9">
    <source>
        <dbReference type="WBParaSite" id="Minc3s00001g00021"/>
    </source>
</evidence>
<dbReference type="GO" id="GO:0016020">
    <property type="term" value="C:membrane"/>
    <property type="evidence" value="ECO:0007669"/>
    <property type="project" value="UniProtKB-SubCell"/>
</dbReference>
<feature type="transmembrane region" description="Helical" evidence="7">
    <location>
        <begin position="491"/>
        <end position="507"/>
    </location>
</feature>
<keyword evidence="2 7" id="KW-0812">Transmembrane</keyword>
<keyword evidence="3 7" id="KW-1133">Transmembrane helix</keyword>
<evidence type="ECO:0000313" key="8">
    <source>
        <dbReference type="Proteomes" id="UP000887563"/>
    </source>
</evidence>
<dbReference type="PANTHER" id="PTHR13285:SF22">
    <property type="entry name" value="PROTEIN-CYSTEINE N-PALMITOYLTRANSFERASE HHAT"/>
    <property type="match status" value="1"/>
</dbReference>
<feature type="compositionally biased region" description="Low complexity" evidence="6">
    <location>
        <begin position="296"/>
        <end position="309"/>
    </location>
</feature>
<sequence length="648" mass="77246">MTHRYKNGLNNKIEQEQQILIKQQPNNPSNPPNPSIPPHKSTSPLFIYPPLPKWEMRICWLISFGTVAYAWFCVWQASSKWEFKIGRSQASISNLPFFGMKIKDESNWEWFRWSPFATSQYLPLLVGHSILFNFLPVFFPERIWNKIYLMLSMAGSAWVFTPRLLLASLMQGFLILGFTLYFRRTFVVWLSALPILYVVMNHTDWIHNDVFLVLLFISYTLLSYISFCLELVKHLEGKQEGKQVGKHEKHCDKQQTQQQEYQQNKHQNKQKEEKYRGKHEQKEQKHEQKQQEKHQNIQQKHQNIQQKHQNIQEKHQKHQNIQQKHPIHLLERMLFYTFYQPFLFSLIVLYPEFERQYAEINAKHRNWTKIIFKCFRVAFWWAVCELCLHFVYFGSIALDTEFMQKLPKDQFVSIGMAIGAFFHLKYVVIFGLPAIFALIDGMEPPDGPICISRVSLYSKIWRGFDRGLYAFFKEYIFVPICWPTFSLPRKLVGLCISFTFVLLWHGFYHHNIVWIGLNIVELSIEFTSKAIYSIPNVQNLRKQILSDLNFRRLLGWLQIVPFAFGLYSNFYFLGGSAVGWLFVQRIFWEETVPLRWPFILLITCGYFYTQVAMEIERCWPEKRKVCVFQRVKKEENGHVLEGEKQKTY</sequence>
<feature type="transmembrane region" description="Helical" evidence="7">
    <location>
        <begin position="58"/>
        <end position="78"/>
    </location>
</feature>
<feature type="transmembrane region" description="Helical" evidence="7">
    <location>
        <begin position="374"/>
        <end position="394"/>
    </location>
</feature>
<feature type="compositionally biased region" description="Low complexity" evidence="6">
    <location>
        <begin position="254"/>
        <end position="265"/>
    </location>
</feature>
<dbReference type="InterPro" id="IPR004299">
    <property type="entry name" value="MBOAT_fam"/>
</dbReference>
<feature type="transmembrane region" description="Helical" evidence="7">
    <location>
        <begin position="553"/>
        <end position="574"/>
    </location>
</feature>
<keyword evidence="8" id="KW-1185">Reference proteome</keyword>
<protein>
    <submittedName>
        <fullName evidence="9">Uncharacterized protein</fullName>
    </submittedName>
</protein>
<dbReference type="PANTHER" id="PTHR13285">
    <property type="entry name" value="ACYLTRANSFERASE"/>
    <property type="match status" value="1"/>
</dbReference>